<gene>
    <name evidence="1" type="ORF">RRG08_031048</name>
</gene>
<protein>
    <submittedName>
        <fullName evidence="1">Uncharacterized protein</fullName>
    </submittedName>
</protein>
<dbReference type="EMBL" id="JAWDGP010004062">
    <property type="protein sequence ID" value="KAK3768254.1"/>
    <property type="molecule type" value="Genomic_DNA"/>
</dbReference>
<proteinExistence type="predicted"/>
<evidence type="ECO:0000313" key="2">
    <source>
        <dbReference type="Proteomes" id="UP001283361"/>
    </source>
</evidence>
<accession>A0AAE1DEZ8</accession>
<reference evidence="1" key="1">
    <citation type="journal article" date="2023" name="G3 (Bethesda)">
        <title>A reference genome for the long-term kleptoplast-retaining sea slug Elysia crispata morphotype clarki.</title>
        <authorList>
            <person name="Eastman K.E."/>
            <person name="Pendleton A.L."/>
            <person name="Shaikh M.A."/>
            <person name="Suttiyut T."/>
            <person name="Ogas R."/>
            <person name="Tomko P."/>
            <person name="Gavelis G."/>
            <person name="Widhalm J.R."/>
            <person name="Wisecaver J.H."/>
        </authorList>
    </citation>
    <scope>NUCLEOTIDE SEQUENCE</scope>
    <source>
        <strain evidence="1">ECLA1</strain>
    </source>
</reference>
<name>A0AAE1DEZ8_9GAST</name>
<evidence type="ECO:0000313" key="1">
    <source>
        <dbReference type="EMBL" id="KAK3768254.1"/>
    </source>
</evidence>
<keyword evidence="2" id="KW-1185">Reference proteome</keyword>
<dbReference type="Proteomes" id="UP001283361">
    <property type="component" value="Unassembled WGS sequence"/>
</dbReference>
<sequence length="110" mass="11941">MSGLQYCTWTAFSKTKISEVLAIYWAQDFQMACGCQKRSVIVMTDSGDQGKQGMRFVLMPCCSGQQLPALSTAAACCSCCRCMIGDGVLHETVLYDASGQGCDDRDVIML</sequence>
<comment type="caution">
    <text evidence="1">The sequence shown here is derived from an EMBL/GenBank/DDBJ whole genome shotgun (WGS) entry which is preliminary data.</text>
</comment>
<dbReference type="AlphaFoldDB" id="A0AAE1DEZ8"/>
<organism evidence="1 2">
    <name type="scientific">Elysia crispata</name>
    <name type="common">lettuce slug</name>
    <dbReference type="NCBI Taxonomy" id="231223"/>
    <lineage>
        <taxon>Eukaryota</taxon>
        <taxon>Metazoa</taxon>
        <taxon>Spiralia</taxon>
        <taxon>Lophotrochozoa</taxon>
        <taxon>Mollusca</taxon>
        <taxon>Gastropoda</taxon>
        <taxon>Heterobranchia</taxon>
        <taxon>Euthyneura</taxon>
        <taxon>Panpulmonata</taxon>
        <taxon>Sacoglossa</taxon>
        <taxon>Placobranchoidea</taxon>
        <taxon>Plakobranchidae</taxon>
        <taxon>Elysia</taxon>
    </lineage>
</organism>